<evidence type="ECO:0000256" key="6">
    <source>
        <dbReference type="PIRSR" id="PIRSR608901-1"/>
    </source>
</evidence>
<evidence type="ECO:0000256" key="5">
    <source>
        <dbReference type="ARBA" id="ARBA00023136"/>
    </source>
</evidence>
<proteinExistence type="predicted"/>
<comment type="subcellular location">
    <subcellularLocation>
        <location evidence="1">Membrane</location>
        <topology evidence="1">Multi-pass membrane protein</topology>
    </subcellularLocation>
</comment>
<organism evidence="9 10">
    <name type="scientific">Candidatus Zambryskibacteria bacterium RIFCSPHIGHO2_02_38_10.5</name>
    <dbReference type="NCBI Taxonomy" id="1802742"/>
    <lineage>
        <taxon>Bacteria</taxon>
        <taxon>Candidatus Zambryskiibacteriota</taxon>
    </lineage>
</organism>
<feature type="transmembrane region" description="Helical" evidence="8">
    <location>
        <begin position="196"/>
        <end position="217"/>
    </location>
</feature>
<keyword evidence="6" id="KW-0479">Metal-binding</keyword>
<comment type="cofactor">
    <cofactor evidence="7">
        <name>Zn(2+)</name>
        <dbReference type="ChEBI" id="CHEBI:29105"/>
    </cofactor>
</comment>
<evidence type="ECO:0000256" key="1">
    <source>
        <dbReference type="ARBA" id="ARBA00004141"/>
    </source>
</evidence>
<dbReference type="GO" id="GO:0006672">
    <property type="term" value="P:ceramide metabolic process"/>
    <property type="evidence" value="ECO:0007669"/>
    <property type="project" value="InterPro"/>
</dbReference>
<feature type="transmembrane region" description="Helical" evidence="8">
    <location>
        <begin position="20"/>
        <end position="43"/>
    </location>
</feature>
<feature type="binding site" evidence="6">
    <location>
        <position position="25"/>
    </location>
    <ligand>
        <name>Ca(2+)</name>
        <dbReference type="ChEBI" id="CHEBI:29108"/>
    </ligand>
</feature>
<dbReference type="GO" id="GO:0046872">
    <property type="term" value="F:metal ion binding"/>
    <property type="evidence" value="ECO:0007669"/>
    <property type="project" value="UniProtKB-KW"/>
</dbReference>
<feature type="binding site" evidence="7">
    <location>
        <position position="194"/>
    </location>
    <ligand>
        <name>Zn(2+)</name>
        <dbReference type="ChEBI" id="CHEBI:29105"/>
        <note>catalytic</note>
    </ligand>
</feature>
<dbReference type="Pfam" id="PF05875">
    <property type="entry name" value="Ceramidase"/>
    <property type="match status" value="1"/>
</dbReference>
<keyword evidence="6" id="KW-0106">Calcium</keyword>
<dbReference type="AlphaFoldDB" id="A0A1G2T681"/>
<evidence type="ECO:0000256" key="7">
    <source>
        <dbReference type="PIRSR" id="PIRSR608901-2"/>
    </source>
</evidence>
<feature type="transmembrane region" description="Helical" evidence="8">
    <location>
        <begin position="166"/>
        <end position="190"/>
    </location>
</feature>
<name>A0A1G2T681_9BACT</name>
<keyword evidence="5 8" id="KW-0472">Membrane</keyword>
<keyword evidence="7" id="KW-0862">Zinc</keyword>
<feature type="transmembrane region" description="Helical" evidence="8">
    <location>
        <begin position="55"/>
        <end position="74"/>
    </location>
</feature>
<sequence length="222" mass="25869">MFIWNLLVKNFPEYCESVAGFWTVEPLNALTNFAFFIGAYYLLKYIRVNNLKNRLSIFLTGLMVVMGLGSLLWHSYRSEITMLLDTLPIYIFFILALYLFVQVLTKNKKLTIVILALLGLIYYLIFTYIPGLNIFSGSLKYIFILIVLVALSFFIRKKYGYDYNFLTPLGIFLVAIMLRTIDIFMCPFFPFGTHFIWHILIAIAMYFGSTLILRLNAKMNQV</sequence>
<evidence type="ECO:0000256" key="2">
    <source>
        <dbReference type="ARBA" id="ARBA00022692"/>
    </source>
</evidence>
<evidence type="ECO:0000256" key="3">
    <source>
        <dbReference type="ARBA" id="ARBA00022801"/>
    </source>
</evidence>
<evidence type="ECO:0000256" key="8">
    <source>
        <dbReference type="SAM" id="Phobius"/>
    </source>
</evidence>
<evidence type="ECO:0000256" key="4">
    <source>
        <dbReference type="ARBA" id="ARBA00022989"/>
    </source>
</evidence>
<dbReference type="Proteomes" id="UP000179264">
    <property type="component" value="Unassembled WGS sequence"/>
</dbReference>
<evidence type="ECO:0000313" key="9">
    <source>
        <dbReference type="EMBL" id="OHA92672.1"/>
    </source>
</evidence>
<dbReference type="EMBL" id="MHVL01000041">
    <property type="protein sequence ID" value="OHA92672.1"/>
    <property type="molecule type" value="Genomic_DNA"/>
</dbReference>
<protein>
    <recommendedName>
        <fullName evidence="11">Ceramidase</fullName>
    </recommendedName>
</protein>
<keyword evidence="4 8" id="KW-1133">Transmembrane helix</keyword>
<feature type="binding site" evidence="7">
    <location>
        <position position="74"/>
    </location>
    <ligand>
        <name>Zn(2+)</name>
        <dbReference type="ChEBI" id="CHEBI:29105"/>
        <note>catalytic</note>
    </ligand>
</feature>
<accession>A0A1G2T681</accession>
<dbReference type="InterPro" id="IPR008901">
    <property type="entry name" value="ACER"/>
</dbReference>
<evidence type="ECO:0008006" key="11">
    <source>
        <dbReference type="Google" id="ProtNLM"/>
    </source>
</evidence>
<feature type="binding site" evidence="7">
    <location>
        <position position="198"/>
    </location>
    <ligand>
        <name>Zn(2+)</name>
        <dbReference type="ChEBI" id="CHEBI:29105"/>
        <note>catalytic</note>
    </ligand>
</feature>
<evidence type="ECO:0000313" key="10">
    <source>
        <dbReference type="Proteomes" id="UP000179264"/>
    </source>
</evidence>
<dbReference type="GO" id="GO:0016811">
    <property type="term" value="F:hydrolase activity, acting on carbon-nitrogen (but not peptide) bonds, in linear amides"/>
    <property type="evidence" value="ECO:0007669"/>
    <property type="project" value="InterPro"/>
</dbReference>
<reference evidence="9 10" key="1">
    <citation type="journal article" date="2016" name="Nat. Commun.">
        <title>Thousands of microbial genomes shed light on interconnected biogeochemical processes in an aquifer system.</title>
        <authorList>
            <person name="Anantharaman K."/>
            <person name="Brown C.T."/>
            <person name="Hug L.A."/>
            <person name="Sharon I."/>
            <person name="Castelle C.J."/>
            <person name="Probst A.J."/>
            <person name="Thomas B.C."/>
            <person name="Singh A."/>
            <person name="Wilkins M.J."/>
            <person name="Karaoz U."/>
            <person name="Brodie E.L."/>
            <person name="Williams K.H."/>
            <person name="Hubbard S.S."/>
            <person name="Banfield J.F."/>
        </authorList>
    </citation>
    <scope>NUCLEOTIDE SEQUENCE [LARGE SCALE GENOMIC DNA]</scope>
</reference>
<keyword evidence="3" id="KW-0378">Hydrolase</keyword>
<comment type="caution">
    <text evidence="9">The sequence shown here is derived from an EMBL/GenBank/DDBJ whole genome shotgun (WGS) entry which is preliminary data.</text>
</comment>
<keyword evidence="2 8" id="KW-0812">Transmembrane</keyword>
<feature type="transmembrane region" description="Helical" evidence="8">
    <location>
        <begin position="80"/>
        <end position="101"/>
    </location>
</feature>
<feature type="transmembrane region" description="Helical" evidence="8">
    <location>
        <begin position="135"/>
        <end position="154"/>
    </location>
</feature>
<dbReference type="GO" id="GO:0016020">
    <property type="term" value="C:membrane"/>
    <property type="evidence" value="ECO:0007669"/>
    <property type="project" value="UniProtKB-SubCell"/>
</dbReference>
<feature type="transmembrane region" description="Helical" evidence="8">
    <location>
        <begin position="110"/>
        <end position="129"/>
    </location>
</feature>
<gene>
    <name evidence="9" type="ORF">A2W58_01340</name>
</gene>